<reference evidence="2 3" key="1">
    <citation type="submission" date="2024-09" db="EMBL/GenBank/DDBJ databases">
        <authorList>
            <person name="Sun Q."/>
            <person name="Mori K."/>
        </authorList>
    </citation>
    <scope>NUCLEOTIDE SEQUENCE [LARGE SCALE GENOMIC DNA]</scope>
    <source>
        <strain evidence="2 3">TISTR 2452</strain>
    </source>
</reference>
<feature type="transmembrane region" description="Helical" evidence="1">
    <location>
        <begin position="142"/>
        <end position="163"/>
    </location>
</feature>
<feature type="transmembrane region" description="Helical" evidence="1">
    <location>
        <begin position="104"/>
        <end position="130"/>
    </location>
</feature>
<feature type="transmembrane region" description="Helical" evidence="1">
    <location>
        <begin position="172"/>
        <end position="193"/>
    </location>
</feature>
<organism evidence="2 3">
    <name type="scientific">Paenibacillus aurantiacus</name>
    <dbReference type="NCBI Taxonomy" id="1936118"/>
    <lineage>
        <taxon>Bacteria</taxon>
        <taxon>Bacillati</taxon>
        <taxon>Bacillota</taxon>
        <taxon>Bacilli</taxon>
        <taxon>Bacillales</taxon>
        <taxon>Paenibacillaceae</taxon>
        <taxon>Paenibacillus</taxon>
    </lineage>
</organism>
<feature type="transmembrane region" description="Helical" evidence="1">
    <location>
        <begin position="60"/>
        <end position="83"/>
    </location>
</feature>
<comment type="caution">
    <text evidence="2">The sequence shown here is derived from an EMBL/GenBank/DDBJ whole genome shotgun (WGS) entry which is preliminary data.</text>
</comment>
<protein>
    <recommendedName>
        <fullName evidence="4">ABC-2 family transporter protein</fullName>
    </recommendedName>
</protein>
<evidence type="ECO:0000256" key="1">
    <source>
        <dbReference type="SAM" id="Phobius"/>
    </source>
</evidence>
<accession>A0ABV5KN34</accession>
<sequence>MSSWQGALMLFRHEMRRSWVGVLITIGFFSYFGFILVLVIGDMLSGMQNGEGDAAFPIDFLMLSLLPNMGFIMNRTVFSYWKTNPYTRKLAYWRTLPIGFQSIVLYRMLQLVAMIAIVGIYFFGIEYAFVAEFREMLSFGQYLLFALFWMGYALLVASTYMFAEQCYSGRTYFIVCWCYIVMYALVVAGLWYLDISPTRLSIELAGEGNPAGALILIVAGIVALLVSGHYIRQKLERRNLIHE</sequence>
<dbReference type="Proteomes" id="UP001589747">
    <property type="component" value="Unassembled WGS sequence"/>
</dbReference>
<keyword evidence="1" id="KW-0812">Transmembrane</keyword>
<evidence type="ECO:0000313" key="2">
    <source>
        <dbReference type="EMBL" id="MFB9325653.1"/>
    </source>
</evidence>
<gene>
    <name evidence="2" type="ORF">ACFFSY_06920</name>
</gene>
<feature type="transmembrane region" description="Helical" evidence="1">
    <location>
        <begin position="213"/>
        <end position="231"/>
    </location>
</feature>
<dbReference type="EMBL" id="JBHMDO010000015">
    <property type="protein sequence ID" value="MFB9325653.1"/>
    <property type="molecule type" value="Genomic_DNA"/>
</dbReference>
<dbReference type="RefSeq" id="WP_377491923.1">
    <property type="nucleotide sequence ID" value="NZ_JBHMDO010000015.1"/>
</dbReference>
<evidence type="ECO:0000313" key="3">
    <source>
        <dbReference type="Proteomes" id="UP001589747"/>
    </source>
</evidence>
<keyword evidence="3" id="KW-1185">Reference proteome</keyword>
<keyword evidence="1" id="KW-1133">Transmembrane helix</keyword>
<proteinExistence type="predicted"/>
<name>A0ABV5KN34_9BACL</name>
<feature type="transmembrane region" description="Helical" evidence="1">
    <location>
        <begin position="20"/>
        <end position="40"/>
    </location>
</feature>
<keyword evidence="1" id="KW-0472">Membrane</keyword>
<evidence type="ECO:0008006" key="4">
    <source>
        <dbReference type="Google" id="ProtNLM"/>
    </source>
</evidence>